<evidence type="ECO:0008006" key="3">
    <source>
        <dbReference type="Google" id="ProtNLM"/>
    </source>
</evidence>
<accession>W4LLQ3</accession>
<keyword evidence="2" id="KW-1185">Reference proteome</keyword>
<gene>
    <name evidence="1" type="ORF">ETSY1_19440</name>
</gene>
<protein>
    <recommendedName>
        <fullName evidence="3">HPr kinase/phosphorylase C-terminal domain-containing protein</fullName>
    </recommendedName>
</protein>
<dbReference type="HOGENOM" id="CLU_078434_0_0_7"/>
<dbReference type="InterPro" id="IPR027417">
    <property type="entry name" value="P-loop_NTPase"/>
</dbReference>
<evidence type="ECO:0000313" key="1">
    <source>
        <dbReference type="EMBL" id="ETW98271.1"/>
    </source>
</evidence>
<reference evidence="1 2" key="1">
    <citation type="journal article" date="2014" name="Nature">
        <title>An environmental bacterial taxon with a large and distinct metabolic repertoire.</title>
        <authorList>
            <person name="Wilson M.C."/>
            <person name="Mori T."/>
            <person name="Ruckert C."/>
            <person name="Uria A.R."/>
            <person name="Helf M.J."/>
            <person name="Takada K."/>
            <person name="Gernert C."/>
            <person name="Steffens U.A."/>
            <person name="Heycke N."/>
            <person name="Schmitt S."/>
            <person name="Rinke C."/>
            <person name="Helfrich E.J."/>
            <person name="Brachmann A.O."/>
            <person name="Gurgui C."/>
            <person name="Wakimoto T."/>
            <person name="Kracht M."/>
            <person name="Crusemann M."/>
            <person name="Hentschel U."/>
            <person name="Abe I."/>
            <person name="Matsunaga S."/>
            <person name="Kalinowski J."/>
            <person name="Takeyama H."/>
            <person name="Piel J."/>
        </authorList>
    </citation>
    <scope>NUCLEOTIDE SEQUENCE [LARGE SCALE GENOMIC DNA]</scope>
    <source>
        <strain evidence="2">TSY1</strain>
    </source>
</reference>
<dbReference type="Gene3D" id="3.40.50.300">
    <property type="entry name" value="P-loop containing nucleotide triphosphate hydrolases"/>
    <property type="match status" value="1"/>
</dbReference>
<dbReference type="SUPFAM" id="SSF53795">
    <property type="entry name" value="PEP carboxykinase-like"/>
    <property type="match status" value="1"/>
</dbReference>
<comment type="caution">
    <text evidence="1">The sequence shown here is derived from an EMBL/GenBank/DDBJ whole genome shotgun (WGS) entry which is preliminary data.</text>
</comment>
<name>W4LLQ3_ENTF1</name>
<dbReference type="AlphaFoldDB" id="W4LLQ3"/>
<sequence>MFESRLMTAATTSFHLRIAGLTIGVWGHDETLKMQLDPAMRAFSVAAATPDIAIQASYRMLSENPADKPVFESGGLWRLSTRHGRPCFRFVSPYFGTIPYKEACFTADFSRGEVHLHKPYFSASQRLYPLEYPLDELLILYLLSQRRGVEVHACGIIDADGRGHVFMGHSGAGKTTLAKLWATHPDITILSDDRIILRHTSDGYCIYGTPWHGEAHFACTAEAPLASLVWIGHGSHHTLTPLAPVEAIGRLMSCSFPPFYNPEALAWMLEFSTGLVHAIPTYQLAFLPNRHVLTLLQSRLMAI</sequence>
<evidence type="ECO:0000313" key="2">
    <source>
        <dbReference type="Proteomes" id="UP000019141"/>
    </source>
</evidence>
<organism evidence="1 2">
    <name type="scientific">Entotheonella factor</name>
    <dbReference type="NCBI Taxonomy" id="1429438"/>
    <lineage>
        <taxon>Bacteria</taxon>
        <taxon>Pseudomonadati</taxon>
        <taxon>Nitrospinota/Tectimicrobiota group</taxon>
        <taxon>Candidatus Tectimicrobiota</taxon>
        <taxon>Candidatus Entotheonellia</taxon>
        <taxon>Candidatus Entotheonellales</taxon>
        <taxon>Candidatus Entotheonellaceae</taxon>
        <taxon>Candidatus Entotheonella</taxon>
    </lineage>
</organism>
<dbReference type="EMBL" id="AZHW01000569">
    <property type="protein sequence ID" value="ETW98271.1"/>
    <property type="molecule type" value="Genomic_DNA"/>
</dbReference>
<proteinExistence type="predicted"/>
<dbReference type="Proteomes" id="UP000019141">
    <property type="component" value="Unassembled WGS sequence"/>
</dbReference>